<protein>
    <recommendedName>
        <fullName evidence="3">Glycine-rich domain-containing protein-like</fullName>
    </recommendedName>
</protein>
<accession>A0A1X2LTV1</accession>
<dbReference type="AlphaFoldDB" id="A0A1X2LTV1"/>
<reference evidence="1 2" key="1">
    <citation type="submission" date="2017-04" db="EMBL/GenBank/DDBJ databases">
        <title>The new phylogeny of genus Mycobacterium.</title>
        <authorList>
            <person name="Tortoli E."/>
            <person name="Trovato A."/>
            <person name="Cirillo D.M."/>
        </authorList>
    </citation>
    <scope>NUCLEOTIDE SEQUENCE [LARGE SCALE GENOMIC DNA]</scope>
    <source>
        <strain evidence="1 2">TBL 1200985</strain>
    </source>
</reference>
<keyword evidence="2" id="KW-1185">Reference proteome</keyword>
<gene>
    <name evidence="1" type="ORF">B8W66_13555</name>
</gene>
<dbReference type="RefSeq" id="WP_085325524.1">
    <property type="nucleotide sequence ID" value="NZ_NCXP01000015.1"/>
</dbReference>
<dbReference type="Proteomes" id="UP000193247">
    <property type="component" value="Unassembled WGS sequence"/>
</dbReference>
<evidence type="ECO:0008006" key="3">
    <source>
        <dbReference type="Google" id="ProtNLM"/>
    </source>
</evidence>
<organism evidence="1 2">
    <name type="scientific">Mycobacterium decipiens</name>
    <dbReference type="NCBI Taxonomy" id="1430326"/>
    <lineage>
        <taxon>Bacteria</taxon>
        <taxon>Bacillati</taxon>
        <taxon>Actinomycetota</taxon>
        <taxon>Actinomycetes</taxon>
        <taxon>Mycobacteriales</taxon>
        <taxon>Mycobacteriaceae</taxon>
        <taxon>Mycobacterium</taxon>
    </lineage>
</organism>
<evidence type="ECO:0000313" key="1">
    <source>
        <dbReference type="EMBL" id="OSC40327.1"/>
    </source>
</evidence>
<comment type="caution">
    <text evidence="1">The sequence shown here is derived from an EMBL/GenBank/DDBJ whole genome shotgun (WGS) entry which is preliminary data.</text>
</comment>
<name>A0A1X2LTV1_9MYCO</name>
<sequence length="200" mass="22740">MHTSDSDPDRSERVGSAVERVAQIDLSKINRKLQYDEPERWSDVRIREAEEAYRRFLVLNLLYPQERLAVNRDLDDYWHAHILDTQKYAADCERVFGSLLHHYPYFGLPGEEDEGQNVPAFGVTQRIWQETFGVPLVKDTNLGNAPRLTLDRVLTGQAEIFDQPDGGVKGCKNGQHCQKIIAPIDLDIEGPIVAVTKPQS</sequence>
<dbReference type="STRING" id="1430326.B8W66_13555"/>
<dbReference type="OrthoDB" id="5328543at2"/>
<evidence type="ECO:0000313" key="2">
    <source>
        <dbReference type="Proteomes" id="UP000193247"/>
    </source>
</evidence>
<proteinExistence type="predicted"/>
<dbReference type="EMBL" id="NCXP01000015">
    <property type="protein sequence ID" value="OSC40327.1"/>
    <property type="molecule type" value="Genomic_DNA"/>
</dbReference>